<dbReference type="GO" id="GO:0005938">
    <property type="term" value="C:cell cortex"/>
    <property type="evidence" value="ECO:0000318"/>
    <property type="project" value="GO_Central"/>
</dbReference>
<dbReference type="GO" id="GO:0031505">
    <property type="term" value="P:fungal-type cell wall organization"/>
    <property type="evidence" value="ECO:0000318"/>
    <property type="project" value="GO_Central"/>
</dbReference>
<organism evidence="2 3">
    <name type="scientific">Eremothecium gossypii (strain ATCC 10895 / CBS 109.51 / FGSC 9923 / NRRL Y-1056)</name>
    <name type="common">Yeast</name>
    <name type="synonym">Ashbya gossypii</name>
    <dbReference type="NCBI Taxonomy" id="284811"/>
    <lineage>
        <taxon>Eukaryota</taxon>
        <taxon>Fungi</taxon>
        <taxon>Dikarya</taxon>
        <taxon>Ascomycota</taxon>
        <taxon>Saccharomycotina</taxon>
        <taxon>Saccharomycetes</taxon>
        <taxon>Saccharomycetales</taxon>
        <taxon>Saccharomycetaceae</taxon>
        <taxon>Eremothecium</taxon>
    </lineage>
</organism>
<dbReference type="GO" id="GO:0006897">
    <property type="term" value="P:endocytosis"/>
    <property type="evidence" value="ECO:0000318"/>
    <property type="project" value="GO_Central"/>
</dbReference>
<dbReference type="STRING" id="284811.Q753Q0"/>
<dbReference type="RefSeq" id="NP_985915.1">
    <property type="nucleotide sequence ID" value="NM_211270.1"/>
</dbReference>
<feature type="transmembrane region" description="Helical" evidence="1">
    <location>
        <begin position="188"/>
        <end position="208"/>
    </location>
</feature>
<dbReference type="KEGG" id="ago:AGOS_AFR368C"/>
<keyword evidence="1" id="KW-1133">Transmembrane helix</keyword>
<dbReference type="OMA" id="AYQSHKE"/>
<name>Q753Q0_EREGS</name>
<feature type="transmembrane region" description="Helical" evidence="1">
    <location>
        <begin position="107"/>
        <end position="135"/>
    </location>
</feature>
<dbReference type="InterPro" id="IPR009571">
    <property type="entry name" value="SUR7/Rim9-like_fungi"/>
</dbReference>
<dbReference type="InParanoid" id="Q753Q0"/>
<dbReference type="Pfam" id="PF06687">
    <property type="entry name" value="SUR7"/>
    <property type="match status" value="1"/>
</dbReference>
<sequence>MGVFSVSGKLLTAILLAGNTLLLLFIVFSGSIESSPIDRLYWLRAQTDGFNGAFGWSKWTFWGLCNGEGAHNRECGRMSPAYPLSPADNFGGVLPARFVEDQDTFFYLSRFAFCFFWIALSFIAIAFLFCVFTWCSYSFTKVVFTMVLIGCVFNVAAVACQTAVVVMARNVFRDDGREAKIGPELMGIAWASVACSLLVFFFSGISFIRRAWTAHKEYVEMQHYKEQALKYQGTKHGSDGQMDHSIVYDTNPELEGGAVPVNDVRPVQAPVAEPQRHQSGVKFFKIRKTKNTVDDESL</sequence>
<keyword evidence="3" id="KW-1185">Reference proteome</keyword>
<keyword evidence="1" id="KW-0812">Transmembrane</keyword>
<dbReference type="Proteomes" id="UP000000591">
    <property type="component" value="Chromosome VI"/>
</dbReference>
<dbReference type="EMBL" id="AE016819">
    <property type="protein sequence ID" value="AAS53739.1"/>
    <property type="molecule type" value="Genomic_DNA"/>
</dbReference>
<dbReference type="GO" id="GO:0045121">
    <property type="term" value="C:membrane raft"/>
    <property type="evidence" value="ECO:0000318"/>
    <property type="project" value="GO_Central"/>
</dbReference>
<proteinExistence type="predicted"/>
<dbReference type="GeneID" id="4622185"/>
<dbReference type="GO" id="GO:0030866">
    <property type="term" value="P:cortical actin cytoskeleton organization"/>
    <property type="evidence" value="ECO:0000318"/>
    <property type="project" value="GO_Central"/>
</dbReference>
<dbReference type="FunCoup" id="Q753Q0">
    <property type="interactions" value="72"/>
</dbReference>
<dbReference type="PANTHER" id="PTHR36414">
    <property type="entry name" value="PROTEIN SUR7"/>
    <property type="match status" value="1"/>
</dbReference>
<dbReference type="GO" id="GO:0005886">
    <property type="term" value="C:plasma membrane"/>
    <property type="evidence" value="ECO:0000318"/>
    <property type="project" value="GO_Central"/>
</dbReference>
<dbReference type="HOGENOM" id="CLU_059603_1_0_1"/>
<gene>
    <name evidence="2" type="ORF">AGOS_AFR368C</name>
</gene>
<dbReference type="OrthoDB" id="5419460at2759"/>
<evidence type="ECO:0000313" key="2">
    <source>
        <dbReference type="EMBL" id="AAS53739.1"/>
    </source>
</evidence>
<feature type="transmembrane region" description="Helical" evidence="1">
    <location>
        <begin position="142"/>
        <end position="168"/>
    </location>
</feature>
<dbReference type="GO" id="GO:0032185">
    <property type="term" value="P:septin cytoskeleton organization"/>
    <property type="evidence" value="ECO:0000318"/>
    <property type="project" value="GO_Central"/>
</dbReference>
<evidence type="ECO:0000313" key="3">
    <source>
        <dbReference type="Proteomes" id="UP000000591"/>
    </source>
</evidence>
<accession>Q753Q0</accession>
<protein>
    <submittedName>
        <fullName evidence="2">AFR368Cp</fullName>
    </submittedName>
</protein>
<keyword evidence="1" id="KW-0472">Membrane</keyword>
<dbReference type="PANTHER" id="PTHR36414:SF1">
    <property type="entry name" value="PROTEIN SUR7"/>
    <property type="match status" value="1"/>
</dbReference>
<reference evidence="3" key="2">
    <citation type="journal article" date="2013" name="G3 (Bethesda)">
        <title>Genomes of Ashbya fungi isolated from insects reveal four mating-type loci, numerous translocations, lack of transposons, and distinct gene duplications.</title>
        <authorList>
            <person name="Dietrich F.S."/>
            <person name="Voegeli S."/>
            <person name="Kuo S."/>
            <person name="Philippsen P."/>
        </authorList>
    </citation>
    <scope>GENOME REANNOTATION</scope>
    <source>
        <strain evidence="3">ATCC 10895 / CBS 109.51 / FGSC 9923 / NRRL Y-1056</strain>
    </source>
</reference>
<evidence type="ECO:0000256" key="1">
    <source>
        <dbReference type="SAM" id="Phobius"/>
    </source>
</evidence>
<dbReference type="AlphaFoldDB" id="Q753Q0"/>
<reference evidence="2 3" key="1">
    <citation type="journal article" date="2004" name="Science">
        <title>The Ashbya gossypii genome as a tool for mapping the ancient Saccharomyces cerevisiae genome.</title>
        <authorList>
            <person name="Dietrich F.S."/>
            <person name="Voegeli S."/>
            <person name="Brachat S."/>
            <person name="Lerch A."/>
            <person name="Gates K."/>
            <person name="Steiner S."/>
            <person name="Mohr C."/>
            <person name="Pohlmann R."/>
            <person name="Luedi P."/>
            <person name="Choi S."/>
            <person name="Wing R.A."/>
            <person name="Flavier A."/>
            <person name="Gaffney T.D."/>
            <person name="Philippsen P."/>
        </authorList>
    </citation>
    <scope>NUCLEOTIDE SEQUENCE [LARGE SCALE GENOMIC DNA]</scope>
    <source>
        <strain evidence="3">ATCC 10895 / CBS 109.51 / FGSC 9923 / NRRL Y-1056</strain>
    </source>
</reference>
<dbReference type="eggNOG" id="ENOG502RKFF">
    <property type="taxonomic scope" value="Eukaryota"/>
</dbReference>